<dbReference type="EMBL" id="FLUM01000001">
    <property type="protein sequence ID" value="SBV98664.1"/>
    <property type="molecule type" value="Genomic_DNA"/>
</dbReference>
<evidence type="ECO:0000256" key="1">
    <source>
        <dbReference type="ARBA" id="ARBA00004651"/>
    </source>
</evidence>
<dbReference type="RefSeq" id="WP_296940929.1">
    <property type="nucleotide sequence ID" value="NZ_LT599032.1"/>
</dbReference>
<dbReference type="InterPro" id="IPR050250">
    <property type="entry name" value="Macrolide_Exporter_MacB"/>
</dbReference>
<organism evidence="10">
    <name type="scientific">uncultured Dysgonomonas sp</name>
    <dbReference type="NCBI Taxonomy" id="206096"/>
    <lineage>
        <taxon>Bacteria</taxon>
        <taxon>Pseudomonadati</taxon>
        <taxon>Bacteroidota</taxon>
        <taxon>Bacteroidia</taxon>
        <taxon>Bacteroidales</taxon>
        <taxon>Dysgonomonadaceae</taxon>
        <taxon>Dysgonomonas</taxon>
        <taxon>environmental samples</taxon>
    </lineage>
</organism>
<dbReference type="InterPro" id="IPR003838">
    <property type="entry name" value="ABC3_permease_C"/>
</dbReference>
<evidence type="ECO:0000259" key="8">
    <source>
        <dbReference type="Pfam" id="PF02687"/>
    </source>
</evidence>
<keyword evidence="2" id="KW-1003">Cell membrane</keyword>
<gene>
    <name evidence="10" type="ORF">KL86DYS1_12233</name>
</gene>
<feature type="domain" description="MacB-like periplasmic core" evidence="9">
    <location>
        <begin position="20"/>
        <end position="240"/>
    </location>
</feature>
<evidence type="ECO:0000313" key="10">
    <source>
        <dbReference type="EMBL" id="SBV98664.1"/>
    </source>
</evidence>
<dbReference type="AlphaFoldDB" id="A0A212JGX0"/>
<feature type="domain" description="ABC3 transporter permease C-terminal" evidence="8">
    <location>
        <begin position="285"/>
        <end position="407"/>
    </location>
</feature>
<feature type="transmembrane region" description="Helical" evidence="7">
    <location>
        <begin position="324"/>
        <end position="355"/>
    </location>
</feature>
<keyword evidence="4 7" id="KW-1133">Transmembrane helix</keyword>
<dbReference type="Pfam" id="PF02687">
    <property type="entry name" value="FtsX"/>
    <property type="match status" value="1"/>
</dbReference>
<reference evidence="10" key="1">
    <citation type="submission" date="2016-04" db="EMBL/GenBank/DDBJ databases">
        <authorList>
            <person name="Evans L.H."/>
            <person name="Alamgir A."/>
            <person name="Owens N."/>
            <person name="Weber N.D."/>
            <person name="Virtaneva K."/>
            <person name="Barbian K."/>
            <person name="Babar A."/>
            <person name="Rosenke K."/>
        </authorList>
    </citation>
    <scope>NUCLEOTIDE SEQUENCE</scope>
    <source>
        <strain evidence="10">86-1</strain>
    </source>
</reference>
<feature type="coiled-coil region" evidence="6">
    <location>
        <begin position="224"/>
        <end position="251"/>
    </location>
</feature>
<evidence type="ECO:0000256" key="6">
    <source>
        <dbReference type="SAM" id="Coils"/>
    </source>
</evidence>
<evidence type="ECO:0000259" key="9">
    <source>
        <dbReference type="Pfam" id="PF12704"/>
    </source>
</evidence>
<evidence type="ECO:0000256" key="7">
    <source>
        <dbReference type="SAM" id="Phobius"/>
    </source>
</evidence>
<keyword evidence="6" id="KW-0175">Coiled coil</keyword>
<dbReference type="PANTHER" id="PTHR30572">
    <property type="entry name" value="MEMBRANE COMPONENT OF TRANSPORTER-RELATED"/>
    <property type="match status" value="1"/>
</dbReference>
<evidence type="ECO:0008006" key="11">
    <source>
        <dbReference type="Google" id="ProtNLM"/>
    </source>
</evidence>
<feature type="transmembrane region" description="Helical" evidence="7">
    <location>
        <begin position="375"/>
        <end position="394"/>
    </location>
</feature>
<sequence length="416" mass="47049">MYKIYFKQAIAMLKQNKFISIITIAGTALAIMMIMVLIVSESIKNISVAPEINRDRTMYIRGEIKEQKKNKGRQSNGNISYQVYKDYLSEMKSPELISIQADAWNKSQVTTSEDLMERMPFELKSTDANFWKIMSFSFTQGSSFSEEDFKSGLKKAVVTEKTAKALYGNQDALGKTIHIDFKPYTIVGIVKDVSQIFQYASTDIYIPYTSRSAYEQGSFQILFLAKSKKDFDSIVEEVRAAERKYNATDEEWSLTLLGPYSHAVHKMTNSLKDPDIKGNIRKIVFVLAILLIIPAINLSSFSLSRIKRRTEEIGIRKAFGAKKYVILMQVLYENLITSLIGGIIGLIFSFAVVMWLKKWLLDIGEDSSIPVETLVSFPVFLAVFLVCLILNLLSAGIPAYRASKVNIVDSLNRNNL</sequence>
<protein>
    <recommendedName>
        <fullName evidence="11">ABC3 transporter permease protein domain-containing protein</fullName>
    </recommendedName>
</protein>
<dbReference type="GO" id="GO:0022857">
    <property type="term" value="F:transmembrane transporter activity"/>
    <property type="evidence" value="ECO:0007669"/>
    <property type="project" value="TreeGrafter"/>
</dbReference>
<keyword evidence="5 7" id="KW-0472">Membrane</keyword>
<accession>A0A212JGX0</accession>
<feature type="transmembrane region" description="Helical" evidence="7">
    <location>
        <begin position="283"/>
        <end position="303"/>
    </location>
</feature>
<evidence type="ECO:0000256" key="3">
    <source>
        <dbReference type="ARBA" id="ARBA00022692"/>
    </source>
</evidence>
<evidence type="ECO:0000256" key="2">
    <source>
        <dbReference type="ARBA" id="ARBA00022475"/>
    </source>
</evidence>
<evidence type="ECO:0000256" key="4">
    <source>
        <dbReference type="ARBA" id="ARBA00022989"/>
    </source>
</evidence>
<keyword evidence="3 7" id="KW-0812">Transmembrane</keyword>
<evidence type="ECO:0000256" key="5">
    <source>
        <dbReference type="ARBA" id="ARBA00023136"/>
    </source>
</evidence>
<name>A0A212JGX0_9BACT</name>
<dbReference type="GO" id="GO:0005886">
    <property type="term" value="C:plasma membrane"/>
    <property type="evidence" value="ECO:0007669"/>
    <property type="project" value="UniProtKB-SubCell"/>
</dbReference>
<feature type="transmembrane region" description="Helical" evidence="7">
    <location>
        <begin position="21"/>
        <end position="40"/>
    </location>
</feature>
<dbReference type="PANTHER" id="PTHR30572:SF18">
    <property type="entry name" value="ABC-TYPE MACROLIDE FAMILY EXPORT SYSTEM PERMEASE COMPONENT 2"/>
    <property type="match status" value="1"/>
</dbReference>
<proteinExistence type="predicted"/>
<dbReference type="Pfam" id="PF12704">
    <property type="entry name" value="MacB_PCD"/>
    <property type="match status" value="1"/>
</dbReference>
<comment type="subcellular location">
    <subcellularLocation>
        <location evidence="1">Cell membrane</location>
        <topology evidence="1">Multi-pass membrane protein</topology>
    </subcellularLocation>
</comment>
<dbReference type="InterPro" id="IPR025857">
    <property type="entry name" value="MacB_PCD"/>
</dbReference>